<accession>A0A4Y2PVE0</accession>
<proteinExistence type="predicted"/>
<dbReference type="OrthoDB" id="6437707at2759"/>
<dbReference type="EMBL" id="BGPR01012234">
    <property type="protein sequence ID" value="GBN55189.1"/>
    <property type="molecule type" value="Genomic_DNA"/>
</dbReference>
<organism evidence="2 3">
    <name type="scientific">Araneus ventricosus</name>
    <name type="common">Orbweaver spider</name>
    <name type="synonym">Epeira ventricosa</name>
    <dbReference type="NCBI Taxonomy" id="182803"/>
    <lineage>
        <taxon>Eukaryota</taxon>
        <taxon>Metazoa</taxon>
        <taxon>Ecdysozoa</taxon>
        <taxon>Arthropoda</taxon>
        <taxon>Chelicerata</taxon>
        <taxon>Arachnida</taxon>
        <taxon>Araneae</taxon>
        <taxon>Araneomorphae</taxon>
        <taxon>Entelegynae</taxon>
        <taxon>Araneoidea</taxon>
        <taxon>Araneidae</taxon>
        <taxon>Araneus</taxon>
    </lineage>
</organism>
<keyword evidence="3" id="KW-1185">Reference proteome</keyword>
<comment type="caution">
    <text evidence="2">The sequence shown here is derived from an EMBL/GenBank/DDBJ whole genome shotgun (WGS) entry which is preliminary data.</text>
</comment>
<protein>
    <submittedName>
        <fullName evidence="2">Uncharacterized protein</fullName>
    </submittedName>
</protein>
<dbReference type="AlphaFoldDB" id="A0A4Y2PVE0"/>
<reference evidence="2 3" key="1">
    <citation type="journal article" date="2019" name="Sci. Rep.">
        <title>Orb-weaving spider Araneus ventricosus genome elucidates the spidroin gene catalogue.</title>
        <authorList>
            <person name="Kono N."/>
            <person name="Nakamura H."/>
            <person name="Ohtoshi R."/>
            <person name="Moran D.A.P."/>
            <person name="Shinohara A."/>
            <person name="Yoshida Y."/>
            <person name="Fujiwara M."/>
            <person name="Mori M."/>
            <person name="Tomita M."/>
            <person name="Arakawa K."/>
        </authorList>
    </citation>
    <scope>NUCLEOTIDE SEQUENCE [LARGE SCALE GENOMIC DNA]</scope>
</reference>
<sequence length="133" mass="14888">MTRSKSHPIGQSLFSNTKESLRKAPHPEAYHMESCNITSRNQHVFLEGRSVDTAIHSLINRIADSKRLSKHVLVLSSDIKGAFDNLQHQAIINSLIRCGAPDNIFLIFISLLQNRLVTMQTPEGKVSKEQARG</sequence>
<dbReference type="Proteomes" id="UP000499080">
    <property type="component" value="Unassembled WGS sequence"/>
</dbReference>
<feature type="region of interest" description="Disordered" evidence="1">
    <location>
        <begin position="1"/>
        <end position="20"/>
    </location>
</feature>
<evidence type="ECO:0000256" key="1">
    <source>
        <dbReference type="SAM" id="MobiDB-lite"/>
    </source>
</evidence>
<evidence type="ECO:0000313" key="3">
    <source>
        <dbReference type="Proteomes" id="UP000499080"/>
    </source>
</evidence>
<name>A0A4Y2PVE0_ARAVE</name>
<gene>
    <name evidence="2" type="ORF">AVEN_214261_1</name>
</gene>
<evidence type="ECO:0000313" key="2">
    <source>
        <dbReference type="EMBL" id="GBN55189.1"/>
    </source>
</evidence>